<dbReference type="EMBL" id="MEHK01000005">
    <property type="protein sequence ID" value="OEJ21075.1"/>
    <property type="molecule type" value="Genomic_DNA"/>
</dbReference>
<gene>
    <name evidence="2" type="ORF">BGK67_34850</name>
</gene>
<dbReference type="RefSeq" id="WP_069917963.1">
    <property type="nucleotide sequence ID" value="NZ_CM007203.1"/>
</dbReference>
<comment type="caution">
    <text evidence="2">The sequence shown here is derived from an EMBL/GenBank/DDBJ whole genome shotgun (WGS) entry which is preliminary data.</text>
</comment>
<dbReference type="OrthoDB" id="4332216at2"/>
<evidence type="ECO:0000313" key="3">
    <source>
        <dbReference type="Proteomes" id="UP000095705"/>
    </source>
</evidence>
<geneLocation type="plasmid" evidence="3">
    <name>pacmp1</name>
</geneLocation>
<accession>A0A1E5NXY3</accession>
<reference evidence="2 3" key="1">
    <citation type="submission" date="2016-08" db="EMBL/GenBank/DDBJ databases">
        <title>The complete genome of Streptomyces subrutilus 10-1-1.</title>
        <authorList>
            <person name="Chen X."/>
        </authorList>
    </citation>
    <scope>NUCLEOTIDE SEQUENCE [LARGE SCALE GENOMIC DNA]</scope>
    <source>
        <strain evidence="2 3">10-1-1</strain>
        <plasmid evidence="3">pacmp1</plasmid>
    </source>
</reference>
<feature type="compositionally biased region" description="Basic and acidic residues" evidence="1">
    <location>
        <begin position="89"/>
        <end position="98"/>
    </location>
</feature>
<dbReference type="Proteomes" id="UP000095705">
    <property type="component" value="Plasmid pACMP1"/>
</dbReference>
<proteinExistence type="predicted"/>
<sequence>MSTVIFPSNKTAERKARIALIACGERPGKTAPCDSCVKKGDVLHRIACSGALDALAAAVCHSLRGGACSECTTKAERILAVCAESESEGEQRGDCPDHEEGDFVDTYTNPAIIGSTI</sequence>
<evidence type="ECO:0000256" key="1">
    <source>
        <dbReference type="SAM" id="MobiDB-lite"/>
    </source>
</evidence>
<protein>
    <submittedName>
        <fullName evidence="2">Uncharacterized protein</fullName>
    </submittedName>
</protein>
<feature type="region of interest" description="Disordered" evidence="1">
    <location>
        <begin position="86"/>
        <end position="117"/>
    </location>
</feature>
<organism evidence="2 3">
    <name type="scientific">Streptomyces subrutilus</name>
    <dbReference type="NCBI Taxonomy" id="36818"/>
    <lineage>
        <taxon>Bacteria</taxon>
        <taxon>Bacillati</taxon>
        <taxon>Actinomycetota</taxon>
        <taxon>Actinomycetes</taxon>
        <taxon>Kitasatosporales</taxon>
        <taxon>Streptomycetaceae</taxon>
        <taxon>Streptomyces</taxon>
    </lineage>
</organism>
<name>A0A1E5NXY3_9ACTN</name>
<keyword evidence="2" id="KW-0614">Plasmid</keyword>
<evidence type="ECO:0000313" key="2">
    <source>
        <dbReference type="EMBL" id="OEJ21075.1"/>
    </source>
</evidence>
<dbReference type="AlphaFoldDB" id="A0A1E5NXY3"/>
<keyword evidence="3" id="KW-1185">Reference proteome</keyword>